<dbReference type="InterPro" id="IPR000873">
    <property type="entry name" value="AMP-dep_synth/lig_dom"/>
</dbReference>
<reference evidence="4" key="1">
    <citation type="submission" date="2017-02" db="EMBL/GenBank/DDBJ databases">
        <authorList>
            <person name="Varghese N."/>
            <person name="Submissions S."/>
        </authorList>
    </citation>
    <scope>NUCLEOTIDE SEQUENCE [LARGE SCALE GENOMIC DNA]</scope>
    <source>
        <strain evidence="4">R11H</strain>
    </source>
</reference>
<keyword evidence="4" id="KW-1185">Reference proteome</keyword>
<proteinExistence type="predicted"/>
<evidence type="ECO:0000313" key="3">
    <source>
        <dbReference type="EMBL" id="SKB79361.1"/>
    </source>
</evidence>
<dbReference type="PANTHER" id="PTHR43767:SF7">
    <property type="entry name" value="MEDIUM_LONG-CHAIN-FATTY-ACID--COA LIGASE FADD8"/>
    <property type="match status" value="1"/>
</dbReference>
<dbReference type="InterPro" id="IPR025110">
    <property type="entry name" value="AMP-bd_C"/>
</dbReference>
<dbReference type="SUPFAM" id="SSF56801">
    <property type="entry name" value="Acetyl-CoA synthetase-like"/>
    <property type="match status" value="1"/>
</dbReference>
<sequence length="507" mass="54898">MLPIHMLYRGLRLNPNGEALVDGPVRMTFRELVDRVEAVASYLQERVPRNQSRIGCCGHNNWQHVVAMLGIFASGHIWVPLNPRNSRAELAGIAEAAELSLIFADEDFLSLFESSERTLVVVAGTSDAHASVDEICDSHKGRRPADIAHLQDQIAAIKFTGGTTGSPKGVLQPYRAFMSCIASMLTVFGFDGDDRLLTVAPLTHGAGTFLLPVMGVGGCTVLLDGAKAPVISDTIEQERITASFMPPTLIFSMIDHAQAAGIRYTRMKHLIYGAAPMSPSRIRQAHEVFGPNVAAIYGQTEAPTMIAAITAEELARDENLESVGRPCPFNEVQIMAPDGTILPAGETGEIVVRGDLVMRGYLNLPEVTEKTIVDGWLHTGDLGAFDERGYLFLKDRLRDVIITGGFNVYPTDVEACIATHPDVVNVTVVARDDEYWGQRVEAAVVLADNSTTTKDDLLGFAKAELGSVRAPKAIHILPSMPINSVGKVTRQSVLRIVEESEQTASSS</sequence>
<dbReference type="Gene3D" id="3.40.50.12780">
    <property type="entry name" value="N-terminal domain of ligase-like"/>
    <property type="match status" value="1"/>
</dbReference>
<dbReference type="EMBL" id="FUYP01000019">
    <property type="protein sequence ID" value="SKB79361.1"/>
    <property type="molecule type" value="Genomic_DNA"/>
</dbReference>
<name>A0A1T5E632_9SPHN</name>
<dbReference type="OrthoDB" id="9803968at2"/>
<dbReference type="Proteomes" id="UP000190044">
    <property type="component" value="Unassembled WGS sequence"/>
</dbReference>
<feature type="domain" description="AMP-dependent synthetase/ligase" evidence="1">
    <location>
        <begin position="14"/>
        <end position="362"/>
    </location>
</feature>
<accession>A0A1T5E632</accession>
<dbReference type="PROSITE" id="PS00455">
    <property type="entry name" value="AMP_BINDING"/>
    <property type="match status" value="1"/>
</dbReference>
<evidence type="ECO:0000259" key="2">
    <source>
        <dbReference type="Pfam" id="PF13193"/>
    </source>
</evidence>
<dbReference type="Pfam" id="PF00501">
    <property type="entry name" value="AMP-binding"/>
    <property type="match status" value="1"/>
</dbReference>
<dbReference type="InterPro" id="IPR020845">
    <property type="entry name" value="AMP-binding_CS"/>
</dbReference>
<evidence type="ECO:0000313" key="4">
    <source>
        <dbReference type="Proteomes" id="UP000190044"/>
    </source>
</evidence>
<feature type="domain" description="AMP-binding enzyme C-terminal" evidence="2">
    <location>
        <begin position="413"/>
        <end position="487"/>
    </location>
</feature>
<evidence type="ECO:0000259" key="1">
    <source>
        <dbReference type="Pfam" id="PF00501"/>
    </source>
</evidence>
<dbReference type="InterPro" id="IPR042099">
    <property type="entry name" value="ANL_N_sf"/>
</dbReference>
<organism evidence="3 4">
    <name type="scientific">Sphingopyxis flava</name>
    <dbReference type="NCBI Taxonomy" id="1507287"/>
    <lineage>
        <taxon>Bacteria</taxon>
        <taxon>Pseudomonadati</taxon>
        <taxon>Pseudomonadota</taxon>
        <taxon>Alphaproteobacteria</taxon>
        <taxon>Sphingomonadales</taxon>
        <taxon>Sphingomonadaceae</taxon>
        <taxon>Sphingopyxis</taxon>
    </lineage>
</organism>
<dbReference type="Pfam" id="PF13193">
    <property type="entry name" value="AMP-binding_C"/>
    <property type="match status" value="1"/>
</dbReference>
<gene>
    <name evidence="3" type="ORF">SAMN06295937_101922</name>
</gene>
<dbReference type="GO" id="GO:0016877">
    <property type="term" value="F:ligase activity, forming carbon-sulfur bonds"/>
    <property type="evidence" value="ECO:0007669"/>
    <property type="project" value="UniProtKB-ARBA"/>
</dbReference>
<keyword evidence="3" id="KW-0436">Ligase</keyword>
<dbReference type="InterPro" id="IPR050237">
    <property type="entry name" value="ATP-dep_AMP-bd_enzyme"/>
</dbReference>
<dbReference type="AlphaFoldDB" id="A0A1T5E632"/>
<dbReference type="Gene3D" id="3.30.300.30">
    <property type="match status" value="1"/>
</dbReference>
<dbReference type="InterPro" id="IPR045851">
    <property type="entry name" value="AMP-bd_C_sf"/>
</dbReference>
<protein>
    <submittedName>
        <fullName evidence="3">Acyl-CoA synthetase (AMP-forming)/AMP-acid ligase II</fullName>
    </submittedName>
</protein>
<dbReference type="PANTHER" id="PTHR43767">
    <property type="entry name" value="LONG-CHAIN-FATTY-ACID--COA LIGASE"/>
    <property type="match status" value="1"/>
</dbReference>
<dbReference type="RefSeq" id="WP_079639425.1">
    <property type="nucleotide sequence ID" value="NZ_FUYP01000019.1"/>
</dbReference>